<evidence type="ECO:0000313" key="2">
    <source>
        <dbReference type="EMBL" id="CAI7995267.1"/>
    </source>
</evidence>
<proteinExistence type="predicted"/>
<keyword evidence="1" id="KW-1133">Transmembrane helix</keyword>
<keyword evidence="1" id="KW-0812">Transmembrane</keyword>
<gene>
    <name evidence="2" type="ORF">GBAR_LOCUS1660</name>
</gene>
<feature type="transmembrane region" description="Helical" evidence="1">
    <location>
        <begin position="12"/>
        <end position="36"/>
    </location>
</feature>
<sequence length="69" mass="8042">MGQCPPSTKQLLWFTYIGNPIWAFLCLFLPLCYVSLKDTTQSLLYARITKFVNMNIQLRLACLDIRINQ</sequence>
<dbReference type="AlphaFoldDB" id="A0AA35W1F5"/>
<dbReference type="EMBL" id="CASHTH010000241">
    <property type="protein sequence ID" value="CAI7995267.1"/>
    <property type="molecule type" value="Genomic_DNA"/>
</dbReference>
<name>A0AA35W1F5_GEOBA</name>
<reference evidence="2" key="1">
    <citation type="submission" date="2023-03" db="EMBL/GenBank/DDBJ databases">
        <authorList>
            <person name="Steffen K."/>
            <person name="Cardenas P."/>
        </authorList>
    </citation>
    <scope>NUCLEOTIDE SEQUENCE</scope>
</reference>
<protein>
    <submittedName>
        <fullName evidence="2">Uncharacterized protein</fullName>
    </submittedName>
</protein>
<accession>A0AA35W1F5</accession>
<comment type="caution">
    <text evidence="2">The sequence shown here is derived from an EMBL/GenBank/DDBJ whole genome shotgun (WGS) entry which is preliminary data.</text>
</comment>
<evidence type="ECO:0000256" key="1">
    <source>
        <dbReference type="SAM" id="Phobius"/>
    </source>
</evidence>
<organism evidence="2 3">
    <name type="scientific">Geodia barretti</name>
    <name type="common">Barrett's horny sponge</name>
    <dbReference type="NCBI Taxonomy" id="519541"/>
    <lineage>
        <taxon>Eukaryota</taxon>
        <taxon>Metazoa</taxon>
        <taxon>Porifera</taxon>
        <taxon>Demospongiae</taxon>
        <taxon>Heteroscleromorpha</taxon>
        <taxon>Tetractinellida</taxon>
        <taxon>Astrophorina</taxon>
        <taxon>Geodiidae</taxon>
        <taxon>Geodia</taxon>
    </lineage>
</organism>
<evidence type="ECO:0000313" key="3">
    <source>
        <dbReference type="Proteomes" id="UP001174909"/>
    </source>
</evidence>
<keyword evidence="1" id="KW-0472">Membrane</keyword>
<keyword evidence="3" id="KW-1185">Reference proteome</keyword>
<dbReference type="Proteomes" id="UP001174909">
    <property type="component" value="Unassembled WGS sequence"/>
</dbReference>